<accession>A0AAF0Z1R6</accession>
<reference evidence="3" key="1">
    <citation type="submission" date="2023-11" db="EMBL/GenBank/DDBJ databases">
        <authorList>
            <person name="Helweg L.P."/>
            <person name="Kiel A."/>
            <person name="Hitz F."/>
            <person name="Ruckert-Reed C."/>
            <person name="Busche T."/>
            <person name="Kaltschmidt B."/>
            <person name="Kaltschmidt C."/>
        </authorList>
    </citation>
    <scope>NUCLEOTIDE SEQUENCE [LARGE SCALE GENOMIC DNA]</scope>
    <source>
        <strain evidence="3">4.1</strain>
    </source>
</reference>
<evidence type="ECO:0000313" key="2">
    <source>
        <dbReference type="EMBL" id="WPF81237.1"/>
    </source>
</evidence>
<dbReference type="KEGG" id="sbil:SANBI_002521"/>
<keyword evidence="2" id="KW-0378">Hydrolase</keyword>
<sequence>MTRASVVGLREGDFLALDASAISDGSVDLRRAAGRVGDDGAQVSNGWRALTDVYQSPAAPGLVTAMEPVGQIASEMSGAMRSATIALDDYARAISSLQARHRSVAADAGVFSRAAAASPDWRIEPTLRAQQSSLQRSVATLESDFDDARQQCVAVLDGIVAPAVQTTGSFASQGQGPEGEGRPGDGWWDPRHLFTSSSLDAMSPAEVNAWWTGLSPAAQATYLTTSPQMIGGLDGLPAAVRDVANRSRLDRELARLTAERDAMGFFERNVSDRRRSDELNERIDAIASVRAVLDRGGRQLLHFDITGPEVLAAVAIGDVDKAKYVGILVGGLTTNVESGLAKMDSGAERLRDKSRSVGKAQASEVATVSWLAYAAPPEFLDAANPAFARAGEADLRSFTTGLSASNGHPPSEVTMTLGVHSYGTLVGTLATQTDDGQVDSIVAYGSPGIAKTLPDDVDRYWMRNDDDPIRAVVNSGWYKYQPHMADGWVELGTAAADPDGTRLTQGVGHDYLDKGTTTLHNLAAVVMGLPERTVLR</sequence>
<dbReference type="GO" id="GO:0016787">
    <property type="term" value="F:hydrolase activity"/>
    <property type="evidence" value="ECO:0007669"/>
    <property type="project" value="UniProtKB-KW"/>
</dbReference>
<dbReference type="Pfam" id="PF06259">
    <property type="entry name" value="Abhydrolase_8"/>
    <property type="match status" value="1"/>
</dbReference>
<evidence type="ECO:0000259" key="1">
    <source>
        <dbReference type="Pfam" id="PF06259"/>
    </source>
</evidence>
<evidence type="ECO:0000313" key="3">
    <source>
        <dbReference type="Proteomes" id="UP001304340"/>
    </source>
</evidence>
<dbReference type="EMBL" id="CP138359">
    <property type="protein sequence ID" value="WPF81237.1"/>
    <property type="molecule type" value="Genomic_DNA"/>
</dbReference>
<protein>
    <submittedName>
        <fullName evidence="2">Alpha/beta hydrolase</fullName>
    </submittedName>
</protein>
<dbReference type="InterPro" id="IPR010427">
    <property type="entry name" value="DUF1023"/>
</dbReference>
<dbReference type="Proteomes" id="UP001304340">
    <property type="component" value="Chromosome"/>
</dbReference>
<organism evidence="2 3">
    <name type="scientific">Sanguibacter biliveldensis</name>
    <dbReference type="NCBI Taxonomy" id="3030830"/>
    <lineage>
        <taxon>Bacteria</taxon>
        <taxon>Bacillati</taxon>
        <taxon>Actinomycetota</taxon>
        <taxon>Actinomycetes</taxon>
        <taxon>Micrococcales</taxon>
        <taxon>Sanguibacteraceae</taxon>
        <taxon>Sanguibacter</taxon>
    </lineage>
</organism>
<dbReference type="AlphaFoldDB" id="A0AAF0Z1R6"/>
<gene>
    <name evidence="2" type="ORF">SANBI_002521</name>
</gene>
<keyword evidence="3" id="KW-1185">Reference proteome</keyword>
<name>A0AAF0Z1R6_9MICO</name>
<proteinExistence type="predicted"/>
<feature type="domain" description="DUF1023" evidence="1">
    <location>
        <begin position="309"/>
        <end position="472"/>
    </location>
</feature>
<dbReference type="RefSeq" id="WP_319155520.1">
    <property type="nucleotide sequence ID" value="NZ_CP138359.1"/>
</dbReference>